<dbReference type="EMBL" id="CARXXK010000002">
    <property type="protein sequence ID" value="CAI6352792.1"/>
    <property type="molecule type" value="Genomic_DNA"/>
</dbReference>
<proteinExistence type="predicted"/>
<evidence type="ECO:0000313" key="1">
    <source>
        <dbReference type="EMBL" id="CAI6352792.1"/>
    </source>
</evidence>
<organism evidence="1 2">
    <name type="scientific">Macrosiphum euphorbiae</name>
    <name type="common">potato aphid</name>
    <dbReference type="NCBI Taxonomy" id="13131"/>
    <lineage>
        <taxon>Eukaryota</taxon>
        <taxon>Metazoa</taxon>
        <taxon>Ecdysozoa</taxon>
        <taxon>Arthropoda</taxon>
        <taxon>Hexapoda</taxon>
        <taxon>Insecta</taxon>
        <taxon>Pterygota</taxon>
        <taxon>Neoptera</taxon>
        <taxon>Paraneoptera</taxon>
        <taxon>Hemiptera</taxon>
        <taxon>Sternorrhyncha</taxon>
        <taxon>Aphidomorpha</taxon>
        <taxon>Aphidoidea</taxon>
        <taxon>Aphididae</taxon>
        <taxon>Macrosiphini</taxon>
        <taxon>Macrosiphum</taxon>
    </lineage>
</organism>
<keyword evidence="2" id="KW-1185">Reference proteome</keyword>
<sequence>MKNENLLKDLNWLDPRSFTVFNNIKVLPELTLSTLCKMSGLNQEVIVEELKQFSSQYENFIPQISKYVTIATGCESEKKFSSDEDNDEISKTINCNKCNKCIHCAFLIVRELSCQVFSKLKCINTKLRSTLHQNHLNPLVLMAIESNIAIDTQNFIETIAYSSNELKKIAHIIRIVFYYLKNSYCLKINSFKVTFIFKLAHDYYLYIY</sequence>
<gene>
    <name evidence="1" type="ORF">MEUPH1_LOCUS8992</name>
</gene>
<evidence type="ECO:0000313" key="2">
    <source>
        <dbReference type="Proteomes" id="UP001160148"/>
    </source>
</evidence>
<name>A0AAV0WAG2_9HEMI</name>
<dbReference type="Proteomes" id="UP001160148">
    <property type="component" value="Unassembled WGS sequence"/>
</dbReference>
<reference evidence="1 2" key="1">
    <citation type="submission" date="2023-01" db="EMBL/GenBank/DDBJ databases">
        <authorList>
            <person name="Whitehead M."/>
        </authorList>
    </citation>
    <scope>NUCLEOTIDE SEQUENCE [LARGE SCALE GENOMIC DNA]</scope>
</reference>
<protein>
    <submittedName>
        <fullName evidence="1">Uncharacterized protein</fullName>
    </submittedName>
</protein>
<accession>A0AAV0WAG2</accession>
<comment type="caution">
    <text evidence="1">The sequence shown here is derived from an EMBL/GenBank/DDBJ whole genome shotgun (WGS) entry which is preliminary data.</text>
</comment>
<dbReference type="AlphaFoldDB" id="A0AAV0WAG2"/>